<dbReference type="FunFam" id="1.10.565.10:FF:000100">
    <property type="entry name" value="Steroid hormone receptor family member cnr14"/>
    <property type="match status" value="1"/>
</dbReference>
<dbReference type="AlphaFoldDB" id="A0AAE9IVR8"/>
<evidence type="ECO:0000256" key="5">
    <source>
        <dbReference type="ARBA" id="ARBA00022833"/>
    </source>
</evidence>
<gene>
    <name evidence="13" type="ORF">L3Y34_019164</name>
</gene>
<feature type="domain" description="Nuclear receptor" evidence="12">
    <location>
        <begin position="193"/>
        <end position="267"/>
    </location>
</feature>
<dbReference type="InterPro" id="IPR050234">
    <property type="entry name" value="Nuclear_hormone_rcpt_NR1"/>
</dbReference>
<keyword evidence="6" id="KW-0805">Transcription regulation</keyword>
<dbReference type="InterPro" id="IPR001628">
    <property type="entry name" value="Znf_hrmn_rcpt"/>
</dbReference>
<keyword evidence="7" id="KW-0238">DNA-binding</keyword>
<sequence length="543" mass="61946">MDKAWARSRPTLDHFLLIFFAQLFIKTDAHSMPHPCPAGQFAQTSVRERPILAQLGNLPKSMGMSHEELTYTTLEKSPLCTINPYNQDTNTPTDGMIVKLEFDEPDEKWSHNPSNLQYIKQESPSENCMSNELAPAAQNNTVHGEPHQSYLNSVIIYKQQFANSRENTSYPAASALCGPYPYVGLVNKIQQKSEICKVCGDKASGLHYGVMSCEGCKGFFRRMKSRETDYECRRVKSCEISRENRICQYCRYQKCLQVGMTRDTLHVARRQRYVASKKLLPAADLEFLEKANKIVVLHMNTCNYKTETVKKLAKKEIGLAFGTDDRLNRLSAWKFYLPFMDKEIQNAICFVRDLPEMEFISSVEKTAILKNNIFGIYLIRIIRSLSIDGMILQDGRFINIEILRLLFGDVATEMTALGDYCSRSEADDSAYGLLAALVLVQQLPLDYQNELSLETVTGMVETQEYLRISMQKNMQFRKNKEITLKQLNNVLVGVNNINKMLEKSFLEFLRTAAKQGDLDLPVVFQEALKLNSETENIPELDQS</sequence>
<evidence type="ECO:0000256" key="3">
    <source>
        <dbReference type="ARBA" id="ARBA00022723"/>
    </source>
</evidence>
<dbReference type="PROSITE" id="PS51030">
    <property type="entry name" value="NUCLEAR_REC_DBD_2"/>
    <property type="match status" value="1"/>
</dbReference>
<keyword evidence="9" id="KW-0675">Receptor</keyword>
<evidence type="ECO:0000256" key="10">
    <source>
        <dbReference type="ARBA" id="ARBA00023242"/>
    </source>
</evidence>
<dbReference type="PANTHER" id="PTHR24082">
    <property type="entry name" value="NUCLEAR HORMONE RECEPTOR"/>
    <property type="match status" value="1"/>
</dbReference>
<comment type="similarity">
    <text evidence="2">Belongs to the nuclear hormone receptor family.</text>
</comment>
<feature type="signal peptide" evidence="11">
    <location>
        <begin position="1"/>
        <end position="29"/>
    </location>
</feature>
<dbReference type="FunFam" id="3.30.50.10:FF:000030">
    <property type="entry name" value="Nuclear Hormone Receptor family"/>
    <property type="match status" value="1"/>
</dbReference>
<protein>
    <recommendedName>
        <fullName evidence="12">Nuclear receptor domain-containing protein</fullName>
    </recommendedName>
</protein>
<keyword evidence="10" id="KW-0539">Nucleus</keyword>
<dbReference type="GO" id="GO:0008270">
    <property type="term" value="F:zinc ion binding"/>
    <property type="evidence" value="ECO:0007669"/>
    <property type="project" value="UniProtKB-KW"/>
</dbReference>
<comment type="subcellular location">
    <subcellularLocation>
        <location evidence="1">Nucleus</location>
    </subcellularLocation>
</comment>
<keyword evidence="11" id="KW-0732">Signal</keyword>
<dbReference type="SMART" id="SM00399">
    <property type="entry name" value="ZnF_C4"/>
    <property type="match status" value="1"/>
</dbReference>
<dbReference type="Gene3D" id="1.10.565.10">
    <property type="entry name" value="Retinoid X Receptor"/>
    <property type="match status" value="1"/>
</dbReference>
<name>A0AAE9IVR8_CAEBR</name>
<dbReference type="InterPro" id="IPR035500">
    <property type="entry name" value="NHR-like_dom_sf"/>
</dbReference>
<evidence type="ECO:0000256" key="2">
    <source>
        <dbReference type="ARBA" id="ARBA00005993"/>
    </source>
</evidence>
<evidence type="ECO:0000256" key="1">
    <source>
        <dbReference type="ARBA" id="ARBA00004123"/>
    </source>
</evidence>
<keyword evidence="8" id="KW-0804">Transcription</keyword>
<keyword evidence="5" id="KW-0862">Zinc</keyword>
<proteinExistence type="inferred from homology"/>
<organism evidence="13 14">
    <name type="scientific">Caenorhabditis briggsae</name>
    <dbReference type="NCBI Taxonomy" id="6238"/>
    <lineage>
        <taxon>Eukaryota</taxon>
        <taxon>Metazoa</taxon>
        <taxon>Ecdysozoa</taxon>
        <taxon>Nematoda</taxon>
        <taxon>Chromadorea</taxon>
        <taxon>Rhabditida</taxon>
        <taxon>Rhabditina</taxon>
        <taxon>Rhabditomorpha</taxon>
        <taxon>Rhabditoidea</taxon>
        <taxon>Rhabditidae</taxon>
        <taxon>Peloderinae</taxon>
        <taxon>Caenorhabditis</taxon>
    </lineage>
</organism>
<dbReference type="CDD" id="cd06916">
    <property type="entry name" value="NR_DBD_like"/>
    <property type="match status" value="1"/>
</dbReference>
<dbReference type="GO" id="GO:0005634">
    <property type="term" value="C:nucleus"/>
    <property type="evidence" value="ECO:0007669"/>
    <property type="project" value="UniProtKB-SubCell"/>
</dbReference>
<evidence type="ECO:0000256" key="9">
    <source>
        <dbReference type="ARBA" id="ARBA00023170"/>
    </source>
</evidence>
<evidence type="ECO:0000256" key="8">
    <source>
        <dbReference type="ARBA" id="ARBA00023163"/>
    </source>
</evidence>
<dbReference type="Gene3D" id="3.30.50.10">
    <property type="entry name" value="Erythroid Transcription Factor GATA-1, subunit A"/>
    <property type="match status" value="1"/>
</dbReference>
<dbReference type="SUPFAM" id="SSF48508">
    <property type="entry name" value="Nuclear receptor ligand-binding domain"/>
    <property type="match status" value="1"/>
</dbReference>
<evidence type="ECO:0000256" key="11">
    <source>
        <dbReference type="SAM" id="SignalP"/>
    </source>
</evidence>
<dbReference type="SUPFAM" id="SSF57716">
    <property type="entry name" value="Glucocorticoid receptor-like (DNA-binding domain)"/>
    <property type="match status" value="1"/>
</dbReference>
<reference evidence="13 14" key="1">
    <citation type="submission" date="2022-05" db="EMBL/GenBank/DDBJ databases">
        <title>Chromosome-level reference genomes for two strains of Caenorhabditis briggsae: an improved platform for comparative genomics.</title>
        <authorList>
            <person name="Stevens L."/>
            <person name="Andersen E.C."/>
        </authorList>
    </citation>
    <scope>NUCLEOTIDE SEQUENCE [LARGE SCALE GENOMIC DNA]</scope>
    <source>
        <strain evidence="13">QX1410_ONT</strain>
        <tissue evidence="13">Whole-organism</tissue>
    </source>
</reference>
<evidence type="ECO:0000313" key="13">
    <source>
        <dbReference type="EMBL" id="ULU07922.1"/>
    </source>
</evidence>
<keyword evidence="3" id="KW-0479">Metal-binding</keyword>
<evidence type="ECO:0000256" key="7">
    <source>
        <dbReference type="ARBA" id="ARBA00023125"/>
    </source>
</evidence>
<dbReference type="GO" id="GO:0003700">
    <property type="term" value="F:DNA-binding transcription factor activity"/>
    <property type="evidence" value="ECO:0007669"/>
    <property type="project" value="InterPro"/>
</dbReference>
<evidence type="ECO:0000256" key="4">
    <source>
        <dbReference type="ARBA" id="ARBA00022771"/>
    </source>
</evidence>
<evidence type="ECO:0000259" key="12">
    <source>
        <dbReference type="PROSITE" id="PS51030"/>
    </source>
</evidence>
<evidence type="ECO:0000313" key="14">
    <source>
        <dbReference type="Proteomes" id="UP000827892"/>
    </source>
</evidence>
<dbReference type="EMBL" id="CP090892">
    <property type="protein sequence ID" value="ULU07922.1"/>
    <property type="molecule type" value="Genomic_DNA"/>
</dbReference>
<dbReference type="PROSITE" id="PS00031">
    <property type="entry name" value="NUCLEAR_REC_DBD_1"/>
    <property type="match status" value="1"/>
</dbReference>
<dbReference type="PRINTS" id="PR00047">
    <property type="entry name" value="STROIDFINGER"/>
</dbReference>
<dbReference type="InterPro" id="IPR013088">
    <property type="entry name" value="Znf_NHR/GATA"/>
</dbReference>
<feature type="chain" id="PRO_5042177050" description="Nuclear receptor domain-containing protein" evidence="11">
    <location>
        <begin position="30"/>
        <end position="543"/>
    </location>
</feature>
<keyword evidence="4" id="KW-0863">Zinc-finger</keyword>
<evidence type="ECO:0000256" key="6">
    <source>
        <dbReference type="ARBA" id="ARBA00023015"/>
    </source>
</evidence>
<accession>A0AAE9IVR8</accession>
<dbReference type="Proteomes" id="UP000827892">
    <property type="component" value="Chromosome II"/>
</dbReference>
<dbReference type="PANTHER" id="PTHR24082:SF502">
    <property type="entry name" value="STEROID HORMONE RECEPTOR FAMILY MEMBER CNR14"/>
    <property type="match status" value="1"/>
</dbReference>
<dbReference type="GO" id="GO:0043565">
    <property type="term" value="F:sequence-specific DNA binding"/>
    <property type="evidence" value="ECO:0007669"/>
    <property type="project" value="InterPro"/>
</dbReference>
<dbReference type="Pfam" id="PF00105">
    <property type="entry name" value="zf-C4"/>
    <property type="match status" value="1"/>
</dbReference>